<keyword evidence="7" id="KW-1185">Reference proteome</keyword>
<keyword evidence="4" id="KW-0175">Coiled coil</keyword>
<evidence type="ECO:0000256" key="4">
    <source>
        <dbReference type="SAM" id="Coils"/>
    </source>
</evidence>
<evidence type="ECO:0000256" key="1">
    <source>
        <dbReference type="ARBA" id="ARBA00010923"/>
    </source>
</evidence>
<keyword evidence="6" id="KW-0378">Hydrolase</keyword>
<evidence type="ECO:0000259" key="5">
    <source>
        <dbReference type="Pfam" id="PF01420"/>
    </source>
</evidence>
<dbReference type="Proteomes" id="UP001610104">
    <property type="component" value="Unassembled WGS sequence"/>
</dbReference>
<dbReference type="InterPro" id="IPR044946">
    <property type="entry name" value="Restrct_endonuc_typeI_TRD_sf"/>
</dbReference>
<name>A0ABW7MQL7_9FLAO</name>
<feature type="coiled-coil region" evidence="4">
    <location>
        <begin position="140"/>
        <end position="171"/>
    </location>
</feature>
<comment type="similarity">
    <text evidence="1">Belongs to the type-I restriction system S methylase family.</text>
</comment>
<keyword evidence="6" id="KW-0540">Nuclease</keyword>
<dbReference type="EMBL" id="JBAWKC010000001">
    <property type="protein sequence ID" value="MFH6767472.1"/>
    <property type="molecule type" value="Genomic_DNA"/>
</dbReference>
<evidence type="ECO:0000313" key="7">
    <source>
        <dbReference type="Proteomes" id="UP001610104"/>
    </source>
</evidence>
<evidence type="ECO:0000256" key="3">
    <source>
        <dbReference type="ARBA" id="ARBA00023125"/>
    </source>
</evidence>
<reference evidence="6 7" key="1">
    <citation type="submission" date="2024-02" db="EMBL/GenBank/DDBJ databases">
        <title>A Gaetbulibacter species isolated from tidal flats and genomic insights of their niches.</title>
        <authorList>
            <person name="Ye Y."/>
        </authorList>
    </citation>
    <scope>NUCLEOTIDE SEQUENCE [LARGE SCALE GENOMIC DNA]</scope>
    <source>
        <strain evidence="6 7">KEM-8</strain>
    </source>
</reference>
<feature type="domain" description="Type I restriction modification DNA specificity" evidence="5">
    <location>
        <begin position="3"/>
        <end position="159"/>
    </location>
</feature>
<sequence>MNKDWKYGILDNAVKKGSSNISLNKIQKDEGPYPVFGAKGFMKNVSFYHQERDYLALIKDGAGIGRVSKHPAKSSVLATMQYIIPKEGYDIDFIRYFLEGLDFEDYRTGSTIPHIYYKDYKNARFPLVGVNEQQQIVAILDEAFEAIDQAKANIEKNIENAKELFQSKLNDIFCQKGEGWVEKTLGEVCMKTKNIRWKDHKNKEYQYVDLSSVSRETLEVTETVIINDKNAPSRAKKIIEKGDVIFATTRPTLKRATIIDKELDGQICSTGFVVLRPNEKISADWIFFYLLTSTFMDRMESLQRGASYPAVTDSDVKDSLLSVPTSKIIESKYVSLMGQLRENTNELVIQYQEKLNSLEELKKSILQKAFVGELTNKQLITI</sequence>
<dbReference type="Gene3D" id="3.90.220.20">
    <property type="entry name" value="DNA methylase specificity domains"/>
    <property type="match status" value="2"/>
</dbReference>
<dbReference type="PANTHER" id="PTHR30408">
    <property type="entry name" value="TYPE-1 RESTRICTION ENZYME ECOKI SPECIFICITY PROTEIN"/>
    <property type="match status" value="1"/>
</dbReference>
<dbReference type="SUPFAM" id="SSF116734">
    <property type="entry name" value="DNA methylase specificity domain"/>
    <property type="match status" value="2"/>
</dbReference>
<evidence type="ECO:0000256" key="2">
    <source>
        <dbReference type="ARBA" id="ARBA00022747"/>
    </source>
</evidence>
<protein>
    <submittedName>
        <fullName evidence="6">Restriction endonuclease subunit S</fullName>
    </submittedName>
</protein>
<dbReference type="PANTHER" id="PTHR30408:SF12">
    <property type="entry name" value="TYPE I RESTRICTION ENZYME MJAVIII SPECIFICITY SUBUNIT"/>
    <property type="match status" value="1"/>
</dbReference>
<feature type="domain" description="Type I restriction modification DNA specificity" evidence="5">
    <location>
        <begin position="178"/>
        <end position="353"/>
    </location>
</feature>
<dbReference type="Pfam" id="PF01420">
    <property type="entry name" value="Methylase_S"/>
    <property type="match status" value="2"/>
</dbReference>
<accession>A0ABW7MQL7</accession>
<keyword evidence="3" id="KW-0238">DNA-binding</keyword>
<dbReference type="InterPro" id="IPR000055">
    <property type="entry name" value="Restrct_endonuc_typeI_TRD"/>
</dbReference>
<dbReference type="GO" id="GO:0004519">
    <property type="term" value="F:endonuclease activity"/>
    <property type="evidence" value="ECO:0007669"/>
    <property type="project" value="UniProtKB-KW"/>
</dbReference>
<gene>
    <name evidence="6" type="ORF">V8G56_01895</name>
</gene>
<proteinExistence type="inferred from homology"/>
<dbReference type="RefSeq" id="WP_395436770.1">
    <property type="nucleotide sequence ID" value="NZ_JBAWKC010000001.1"/>
</dbReference>
<organism evidence="6 7">
    <name type="scientific">Gaetbulibacter aquiaggeris</name>
    <dbReference type="NCBI Taxonomy" id="1735373"/>
    <lineage>
        <taxon>Bacteria</taxon>
        <taxon>Pseudomonadati</taxon>
        <taxon>Bacteroidota</taxon>
        <taxon>Flavobacteriia</taxon>
        <taxon>Flavobacteriales</taxon>
        <taxon>Flavobacteriaceae</taxon>
        <taxon>Gaetbulibacter</taxon>
    </lineage>
</organism>
<evidence type="ECO:0000313" key="6">
    <source>
        <dbReference type="EMBL" id="MFH6767472.1"/>
    </source>
</evidence>
<comment type="caution">
    <text evidence="6">The sequence shown here is derived from an EMBL/GenBank/DDBJ whole genome shotgun (WGS) entry which is preliminary data.</text>
</comment>
<keyword evidence="6" id="KW-0255">Endonuclease</keyword>
<dbReference type="InterPro" id="IPR052021">
    <property type="entry name" value="Type-I_RS_S_subunit"/>
</dbReference>
<feature type="coiled-coil region" evidence="4">
    <location>
        <begin position="341"/>
        <end position="368"/>
    </location>
</feature>
<keyword evidence="2" id="KW-0680">Restriction system</keyword>